<dbReference type="CDD" id="cd11393">
    <property type="entry name" value="bHLH_AtbHLH_like"/>
    <property type="match status" value="1"/>
</dbReference>
<dbReference type="Gene3D" id="4.10.280.10">
    <property type="entry name" value="Helix-loop-helix DNA-binding domain"/>
    <property type="match status" value="1"/>
</dbReference>
<dbReference type="PANTHER" id="PTHR16223:SF335">
    <property type="entry name" value="TRANSCRIPTION FACTOR BHLH113"/>
    <property type="match status" value="1"/>
</dbReference>
<dbReference type="AlphaFoldDB" id="A0ABD1QMI8"/>
<dbReference type="InterPro" id="IPR045843">
    <property type="entry name" value="IND-like"/>
</dbReference>
<dbReference type="Proteomes" id="UP001604277">
    <property type="component" value="Unassembled WGS sequence"/>
</dbReference>
<dbReference type="InterPro" id="IPR011598">
    <property type="entry name" value="bHLH_dom"/>
</dbReference>
<dbReference type="InterPro" id="IPR036638">
    <property type="entry name" value="HLH_DNA-bd_sf"/>
</dbReference>
<dbReference type="SUPFAM" id="SSF47459">
    <property type="entry name" value="HLH, helix-loop-helix DNA-binding domain"/>
    <property type="match status" value="1"/>
</dbReference>
<evidence type="ECO:0000313" key="9">
    <source>
        <dbReference type="Proteomes" id="UP001604277"/>
    </source>
</evidence>
<evidence type="ECO:0000256" key="3">
    <source>
        <dbReference type="ARBA" id="ARBA00023125"/>
    </source>
</evidence>
<dbReference type="InterPro" id="IPR045239">
    <property type="entry name" value="bHLH95_bHLH"/>
</dbReference>
<evidence type="ECO:0000256" key="4">
    <source>
        <dbReference type="ARBA" id="ARBA00023163"/>
    </source>
</evidence>
<dbReference type="PROSITE" id="PS50888">
    <property type="entry name" value="BHLH"/>
    <property type="match status" value="1"/>
</dbReference>
<feature type="compositionally biased region" description="Basic and acidic residues" evidence="6">
    <location>
        <begin position="190"/>
        <end position="207"/>
    </location>
</feature>
<accession>A0ABD1QMI8</accession>
<evidence type="ECO:0000256" key="1">
    <source>
        <dbReference type="ARBA" id="ARBA00004123"/>
    </source>
</evidence>
<protein>
    <submittedName>
        <fullName evidence="8">Transcription factor bHLH</fullName>
    </submittedName>
</protein>
<evidence type="ECO:0000259" key="7">
    <source>
        <dbReference type="PROSITE" id="PS50888"/>
    </source>
</evidence>
<keyword evidence="4" id="KW-0804">Transcription</keyword>
<evidence type="ECO:0000256" key="2">
    <source>
        <dbReference type="ARBA" id="ARBA00023015"/>
    </source>
</evidence>
<evidence type="ECO:0000313" key="8">
    <source>
        <dbReference type="EMBL" id="KAL2477343.1"/>
    </source>
</evidence>
<gene>
    <name evidence="8" type="ORF">Fot_46357</name>
</gene>
<keyword evidence="9" id="KW-1185">Reference proteome</keyword>
<keyword evidence="5" id="KW-0539">Nucleus</keyword>
<comment type="caution">
    <text evidence="8">The sequence shown here is derived from an EMBL/GenBank/DDBJ whole genome shotgun (WGS) entry which is preliminary data.</text>
</comment>
<dbReference type="PANTHER" id="PTHR16223">
    <property type="entry name" value="TRANSCRIPTION FACTOR BHLH83-RELATED"/>
    <property type="match status" value="1"/>
</dbReference>
<feature type="domain" description="BHLH" evidence="7">
    <location>
        <begin position="124"/>
        <end position="173"/>
    </location>
</feature>
<sequence length="245" mass="26574">MAGNGAFEGEPVAEGRYSQLLLGDDEIMNLEANQCFNFPPFFSPGNSPKILRFGDYGKECKSGVACSDYSSASSTNASNIITLPKSNAVKKRNASRSSEELQNPEGNAGAPVGSQRNCKKTKSENSNPPGHAKGKKKEKLGERITTLQQLVSPFGKTDTASVLHEALGYIRFLQDQVQVLSSPYLQPSLPEHEQSRESSDQKRKDDLRSRGLCLVPLKLTLHVADSNGADLWSSAAMLNNVSSNR</sequence>
<reference evidence="9" key="1">
    <citation type="submission" date="2024-07" db="EMBL/GenBank/DDBJ databases">
        <title>Two chromosome-level genome assemblies of Korean endemic species Abeliophyllum distichum and Forsythia ovata (Oleaceae).</title>
        <authorList>
            <person name="Jang H."/>
        </authorList>
    </citation>
    <scope>NUCLEOTIDE SEQUENCE [LARGE SCALE GENOMIC DNA]</scope>
</reference>
<comment type="subcellular location">
    <subcellularLocation>
        <location evidence="1">Nucleus</location>
    </subcellularLocation>
</comment>
<organism evidence="8 9">
    <name type="scientific">Forsythia ovata</name>
    <dbReference type="NCBI Taxonomy" id="205694"/>
    <lineage>
        <taxon>Eukaryota</taxon>
        <taxon>Viridiplantae</taxon>
        <taxon>Streptophyta</taxon>
        <taxon>Embryophyta</taxon>
        <taxon>Tracheophyta</taxon>
        <taxon>Spermatophyta</taxon>
        <taxon>Magnoliopsida</taxon>
        <taxon>eudicotyledons</taxon>
        <taxon>Gunneridae</taxon>
        <taxon>Pentapetalae</taxon>
        <taxon>asterids</taxon>
        <taxon>lamiids</taxon>
        <taxon>Lamiales</taxon>
        <taxon>Oleaceae</taxon>
        <taxon>Forsythieae</taxon>
        <taxon>Forsythia</taxon>
    </lineage>
</organism>
<evidence type="ECO:0000256" key="6">
    <source>
        <dbReference type="SAM" id="MobiDB-lite"/>
    </source>
</evidence>
<dbReference type="EMBL" id="JBFOLJ010000014">
    <property type="protein sequence ID" value="KAL2477343.1"/>
    <property type="molecule type" value="Genomic_DNA"/>
</dbReference>
<dbReference type="GO" id="GO:0003677">
    <property type="term" value="F:DNA binding"/>
    <property type="evidence" value="ECO:0007669"/>
    <property type="project" value="UniProtKB-KW"/>
</dbReference>
<keyword evidence="2" id="KW-0805">Transcription regulation</keyword>
<proteinExistence type="predicted"/>
<name>A0ABD1QMI8_9LAMI</name>
<feature type="region of interest" description="Disordered" evidence="6">
    <location>
        <begin position="88"/>
        <end position="140"/>
    </location>
</feature>
<feature type="region of interest" description="Disordered" evidence="6">
    <location>
        <begin position="186"/>
        <end position="207"/>
    </location>
</feature>
<dbReference type="GO" id="GO:0005634">
    <property type="term" value="C:nucleus"/>
    <property type="evidence" value="ECO:0007669"/>
    <property type="project" value="UniProtKB-SubCell"/>
</dbReference>
<keyword evidence="3" id="KW-0238">DNA-binding</keyword>
<evidence type="ECO:0000256" key="5">
    <source>
        <dbReference type="ARBA" id="ARBA00023242"/>
    </source>
</evidence>